<accession>I7LXA4</accession>
<dbReference type="InterPro" id="IPR019370">
    <property type="entry name" value="E2F-assoc_phosphoprotein"/>
</dbReference>
<name>I7LXA4_TETTS</name>
<dbReference type="FunCoup" id="I7LXA4">
    <property type="interactions" value="263"/>
</dbReference>
<evidence type="ECO:0000313" key="2">
    <source>
        <dbReference type="EMBL" id="EAS04259.2"/>
    </source>
</evidence>
<dbReference type="Pfam" id="PF10238">
    <property type="entry name" value="Eapp_C"/>
    <property type="match status" value="1"/>
</dbReference>
<feature type="compositionally biased region" description="Basic and acidic residues" evidence="1">
    <location>
        <begin position="103"/>
        <end position="120"/>
    </location>
</feature>
<evidence type="ECO:0000256" key="1">
    <source>
        <dbReference type="SAM" id="MobiDB-lite"/>
    </source>
</evidence>
<protein>
    <submittedName>
        <fullName evidence="2">E2F-associated phosphoprotein</fullName>
    </submittedName>
</protein>
<dbReference type="OrthoDB" id="122464at2759"/>
<evidence type="ECO:0000313" key="3">
    <source>
        <dbReference type="Proteomes" id="UP000009168"/>
    </source>
</evidence>
<proteinExistence type="predicted"/>
<dbReference type="PANTHER" id="PTHR15967:SF0">
    <property type="entry name" value="E2F-ASSOCIATED PHOSPHOPROTEIN"/>
    <property type="match status" value="1"/>
</dbReference>
<feature type="region of interest" description="Disordered" evidence="1">
    <location>
        <begin position="103"/>
        <end position="126"/>
    </location>
</feature>
<dbReference type="InParanoid" id="I7LXA4"/>
<dbReference type="OMA" id="KKYRFCT"/>
<dbReference type="PANTHER" id="PTHR15967">
    <property type="entry name" value="E2F-ASSOCIATED PHOSPHOPROTEIN"/>
    <property type="match status" value="1"/>
</dbReference>
<dbReference type="GeneID" id="7837059"/>
<dbReference type="KEGG" id="tet:TTHERM_00299770"/>
<organism evidence="2 3">
    <name type="scientific">Tetrahymena thermophila (strain SB210)</name>
    <dbReference type="NCBI Taxonomy" id="312017"/>
    <lineage>
        <taxon>Eukaryota</taxon>
        <taxon>Sar</taxon>
        <taxon>Alveolata</taxon>
        <taxon>Ciliophora</taxon>
        <taxon>Intramacronucleata</taxon>
        <taxon>Oligohymenophorea</taxon>
        <taxon>Hymenostomatida</taxon>
        <taxon>Tetrahymenina</taxon>
        <taxon>Tetrahymenidae</taxon>
        <taxon>Tetrahymena</taxon>
    </lineage>
</organism>
<dbReference type="EMBL" id="GG662449">
    <property type="protein sequence ID" value="EAS04259.2"/>
    <property type="molecule type" value="Genomic_DNA"/>
</dbReference>
<gene>
    <name evidence="2" type="ORF">TTHERM_00299770</name>
</gene>
<feature type="region of interest" description="Disordered" evidence="1">
    <location>
        <begin position="230"/>
        <end position="260"/>
    </location>
</feature>
<dbReference type="STRING" id="312017.I7LXA4"/>
<reference evidence="3" key="1">
    <citation type="journal article" date="2006" name="PLoS Biol.">
        <title>Macronuclear genome sequence of the ciliate Tetrahymena thermophila, a model eukaryote.</title>
        <authorList>
            <person name="Eisen J.A."/>
            <person name="Coyne R.S."/>
            <person name="Wu M."/>
            <person name="Wu D."/>
            <person name="Thiagarajan M."/>
            <person name="Wortman J.R."/>
            <person name="Badger J.H."/>
            <person name="Ren Q."/>
            <person name="Amedeo P."/>
            <person name="Jones K.M."/>
            <person name="Tallon L.J."/>
            <person name="Delcher A.L."/>
            <person name="Salzberg S.L."/>
            <person name="Silva J.C."/>
            <person name="Haas B.J."/>
            <person name="Majoros W.H."/>
            <person name="Farzad M."/>
            <person name="Carlton J.M."/>
            <person name="Smith R.K. Jr."/>
            <person name="Garg J."/>
            <person name="Pearlman R.E."/>
            <person name="Karrer K.M."/>
            <person name="Sun L."/>
            <person name="Manning G."/>
            <person name="Elde N.C."/>
            <person name="Turkewitz A.P."/>
            <person name="Asai D.J."/>
            <person name="Wilkes D.E."/>
            <person name="Wang Y."/>
            <person name="Cai H."/>
            <person name="Collins K."/>
            <person name="Stewart B.A."/>
            <person name="Lee S.R."/>
            <person name="Wilamowska K."/>
            <person name="Weinberg Z."/>
            <person name="Ruzzo W.L."/>
            <person name="Wloga D."/>
            <person name="Gaertig J."/>
            <person name="Frankel J."/>
            <person name="Tsao C.-C."/>
            <person name="Gorovsky M.A."/>
            <person name="Keeling P.J."/>
            <person name="Waller R.F."/>
            <person name="Patron N.J."/>
            <person name="Cherry J.M."/>
            <person name="Stover N.A."/>
            <person name="Krieger C.J."/>
            <person name="del Toro C."/>
            <person name="Ryder H.F."/>
            <person name="Williamson S.C."/>
            <person name="Barbeau R.A."/>
            <person name="Hamilton E.P."/>
            <person name="Orias E."/>
        </authorList>
    </citation>
    <scope>NUCLEOTIDE SEQUENCE [LARGE SCALE GENOMIC DNA]</scope>
    <source>
        <strain evidence="3">SB210</strain>
    </source>
</reference>
<feature type="region of interest" description="Disordered" evidence="1">
    <location>
        <begin position="35"/>
        <end position="55"/>
    </location>
</feature>
<dbReference type="RefSeq" id="XP_001024504.2">
    <property type="nucleotide sequence ID" value="XM_001024504.3"/>
</dbReference>
<feature type="compositionally biased region" description="Basic residues" evidence="1">
    <location>
        <begin position="241"/>
        <end position="254"/>
    </location>
</feature>
<dbReference type="GO" id="GO:0005634">
    <property type="term" value="C:nucleus"/>
    <property type="evidence" value="ECO:0007669"/>
    <property type="project" value="TreeGrafter"/>
</dbReference>
<dbReference type="HOGENOM" id="CLU_853871_0_0_1"/>
<dbReference type="AlphaFoldDB" id="I7LXA4"/>
<dbReference type="eggNOG" id="KOG3395">
    <property type="taxonomic scope" value="Eukaryota"/>
</dbReference>
<dbReference type="Proteomes" id="UP000009168">
    <property type="component" value="Unassembled WGS sequence"/>
</dbReference>
<sequence>MNKQSNLVGEITHQIEIEEQNNHKQDNQYIQQQINKVEQEEDEDDWDPSPPKKENTILNKLKVNFTNKEIKFQGENHFRDVVFDQGEFADFDEEELNDYYAEEQKDQNDQENKPQKRNGENIDFDDEEVQVDDKNRLFQDNKEAIKKLRKQIQMEDVFFNPIQDEEDDVWVKQNLKSDLSEKTGIILSCPCCFVQLSYDSQRHEFYDNQYRSICVKNVKINTSKIIQPTEEDNEATTRSQMKSKFRKNKRKQQKNKKEQAQNTLVIHEDDDLANQNLEELEQQINKQKDLFLIYFSAECLNCSTEVAAYELNEKVYHFFNVIPSLG</sequence>
<keyword evidence="3" id="KW-1185">Reference proteome</keyword>